<sequence length="1144" mass="112499">MKAMLEAAGATGNTDGIRLANQAEFAVQAVIVDGVSDDIATAQLANITSDHATVDAATEAVSGAINVGETFNLTKGLDNLVGTEANDTFNGSISTSAELNTLSSLDAVNGGNGVDTLKISTDTIATTAILTPSMSNVEVIEVTATLGANINTSAITDLTDLKIVKAGAGAITATAAATTNVTAAISEDNVGASTLANTIFGAKDVTVNATKMGTAAGTNADTIAVGTGGTAPVGDVVVNQTGAAYTAATADSTLSAIGVTGGKTISVTQVATSDASAAATDTGNNTITQGAVTIVAGATTTNVTVKQDTAVNKIDAVIAKAGTAGTQEITFTDMAKGAVASLAINGGTLTFTANKILTAAEAASAFVSLVAGDKQGNAAATLGVYSDGATIITADKFTSAATATVVDSTHSKVVFSTSLSTATAITNNGASVGVSSVGALVAAVDAVVAKTGVMGVTAGKVLIDDNAAHTLTSITLDSYGATSDIGTTALATTKLATLNLSNVAETVDLTVADTADTLALTLSNVGYDLNLNGTAVASDLTFTAAPKTLNVTSTGANNVKLVNTDNGLETLNVDGTGLLNLSAASVGSGLKTVTVTGTAGLTLEGSESANITSVTTTGTTGTVTTTIDATNATYTGGAGNDMVTIGTTATKAIDLGNGDNKLTLVGTVVVPTVEVKAGTGTKDTIAMAAASAASLTASDKLFADKISGFERLSVGTVATAATVKLENMDAINYVISNGTSGSTFTGAVTAATSGETFTFVYNGTLYTATLAGTAIGDFNTAINAAVDSKAVALGAGKVTATGAADLVLAADDLSNTLQGVAYNDTTGGTTIAVANVGILFDKMLANATVQLDKAGSVEAKLTTDTGLTDVVNVVTNGTTGANLGSFKANNIETINITANDTDLTKTGTVENVSTNTLAIDANKATLLKVDGAGNLTLTLSAATTEVATINASTMTGAITVTTNASDTGATTVTGGSANDTITLKGANDVAIGGDGNDTLIVSGSVASFVQLTGGNGIDTFDVSGFLAANSGAGAYITDLAVGETIKFNTAATNFVSSKITLDPNSTLEQYAQEAASVANTGNTSGIAWFQIGTGATAATYIVQDVSNNGVFDNGADTIIKINGLVDLSTASYSTTNGTLDIISL</sequence>
<dbReference type="HOGENOM" id="CLU_287689_0_0_7"/>
<accession>Q30PT0</accession>
<dbReference type="SUPFAM" id="SSF51120">
    <property type="entry name" value="beta-Roll"/>
    <property type="match status" value="1"/>
</dbReference>
<dbReference type="EMBL" id="CP000153">
    <property type="protein sequence ID" value="ABB45001.1"/>
    <property type="molecule type" value="Genomic_DNA"/>
</dbReference>
<evidence type="ECO:0000313" key="2">
    <source>
        <dbReference type="Proteomes" id="UP000002714"/>
    </source>
</evidence>
<gene>
    <name evidence="1" type="ordered locus">Suden_1726</name>
</gene>
<dbReference type="OrthoDB" id="7329412at2"/>
<dbReference type="Gene3D" id="2.150.10.10">
    <property type="entry name" value="Serralysin-like metalloprotease, C-terminal"/>
    <property type="match status" value="1"/>
</dbReference>
<dbReference type="eggNOG" id="COG2931">
    <property type="taxonomic scope" value="Bacteria"/>
</dbReference>
<dbReference type="RefSeq" id="WP_011373342.1">
    <property type="nucleotide sequence ID" value="NC_007575.1"/>
</dbReference>
<protein>
    <submittedName>
        <fullName evidence="1">Hemolysin-type calcium-binding region</fullName>
    </submittedName>
</protein>
<evidence type="ECO:0000313" key="1">
    <source>
        <dbReference type="EMBL" id="ABB45001.1"/>
    </source>
</evidence>
<dbReference type="KEGG" id="tdn:Suden_1726"/>
<reference evidence="1 2" key="1">
    <citation type="journal article" date="2008" name="Appl. Environ. Microbiol.">
        <title>Genome of the epsilonproteobacterial chemolithoautotroph Sulfurimonas denitrificans.</title>
        <authorList>
            <person name="Sievert S.M."/>
            <person name="Scott K.M."/>
            <person name="Klotz M.G."/>
            <person name="Chain P.S.G."/>
            <person name="Hauser L.J."/>
            <person name="Hemp J."/>
            <person name="Huegler M."/>
            <person name="Land M."/>
            <person name="Lapidus A."/>
            <person name="Larimer F.W."/>
            <person name="Lucas S."/>
            <person name="Malfatti S.A."/>
            <person name="Meyer F."/>
            <person name="Paulsen I.T."/>
            <person name="Ren Q."/>
            <person name="Simon J."/>
            <person name="Bailey K."/>
            <person name="Diaz E."/>
            <person name="Fitzpatrick K.A."/>
            <person name="Glover B."/>
            <person name="Gwatney N."/>
            <person name="Korajkic A."/>
            <person name="Long A."/>
            <person name="Mobberley J.M."/>
            <person name="Pantry S.N."/>
            <person name="Pazder G."/>
            <person name="Peterson S."/>
            <person name="Quintanilla J.D."/>
            <person name="Sprinkle R."/>
            <person name="Stephens J."/>
            <person name="Thomas P."/>
            <person name="Vaughn R."/>
            <person name="Weber M.J."/>
            <person name="Wooten L.L."/>
        </authorList>
    </citation>
    <scope>NUCLEOTIDE SEQUENCE [LARGE SCALE GENOMIC DNA]</scope>
    <source>
        <strain evidence="2">ATCC 33889 / DSM 1251</strain>
    </source>
</reference>
<proteinExistence type="predicted"/>
<dbReference type="InterPro" id="IPR011049">
    <property type="entry name" value="Serralysin-like_metalloprot_C"/>
</dbReference>
<dbReference type="AlphaFoldDB" id="Q30PT0"/>
<dbReference type="PRINTS" id="PR00313">
    <property type="entry name" value="CABNDNGRPT"/>
</dbReference>
<name>Q30PT0_SULDN</name>
<keyword evidence="2" id="KW-1185">Reference proteome</keyword>
<dbReference type="Proteomes" id="UP000002714">
    <property type="component" value="Chromosome"/>
</dbReference>
<organism evidence="1 2">
    <name type="scientific">Sulfurimonas denitrificans (strain ATCC 33889 / DSM 1251)</name>
    <name type="common">Thiomicrospira denitrificans (strain ATCC 33889 / DSM 1251)</name>
    <dbReference type="NCBI Taxonomy" id="326298"/>
    <lineage>
        <taxon>Bacteria</taxon>
        <taxon>Pseudomonadati</taxon>
        <taxon>Campylobacterota</taxon>
        <taxon>Epsilonproteobacteria</taxon>
        <taxon>Campylobacterales</taxon>
        <taxon>Sulfurimonadaceae</taxon>
        <taxon>Sulfurimonas</taxon>
    </lineage>
</organism>